<evidence type="ECO:0000313" key="2">
    <source>
        <dbReference type="EMBL" id="SVE01684.1"/>
    </source>
</evidence>
<evidence type="ECO:0000256" key="1">
    <source>
        <dbReference type="SAM" id="MobiDB-lite"/>
    </source>
</evidence>
<feature type="compositionally biased region" description="Polar residues" evidence="1">
    <location>
        <begin position="13"/>
        <end position="23"/>
    </location>
</feature>
<sequence length="48" mass="5601">MKKYIKARLPNKPESSNQKKTNDSISISSSFFTKLFRTNLNLVYNYQG</sequence>
<proteinExistence type="predicted"/>
<organism evidence="2">
    <name type="scientific">marine metagenome</name>
    <dbReference type="NCBI Taxonomy" id="408172"/>
    <lineage>
        <taxon>unclassified sequences</taxon>
        <taxon>metagenomes</taxon>
        <taxon>ecological metagenomes</taxon>
    </lineage>
</organism>
<accession>A0A383A1V7</accession>
<dbReference type="AlphaFoldDB" id="A0A383A1V7"/>
<reference evidence="2" key="1">
    <citation type="submission" date="2018-05" db="EMBL/GenBank/DDBJ databases">
        <authorList>
            <person name="Lanie J.A."/>
            <person name="Ng W.-L."/>
            <person name="Kazmierczak K.M."/>
            <person name="Andrzejewski T.M."/>
            <person name="Davidsen T.M."/>
            <person name="Wayne K.J."/>
            <person name="Tettelin H."/>
            <person name="Glass J.I."/>
            <person name="Rusch D."/>
            <person name="Podicherti R."/>
            <person name="Tsui H.-C.T."/>
            <person name="Winkler M.E."/>
        </authorList>
    </citation>
    <scope>NUCLEOTIDE SEQUENCE</scope>
</reference>
<dbReference type="EMBL" id="UINC01188456">
    <property type="protein sequence ID" value="SVE01684.1"/>
    <property type="molecule type" value="Genomic_DNA"/>
</dbReference>
<protein>
    <submittedName>
        <fullName evidence="2">Uncharacterized protein</fullName>
    </submittedName>
</protein>
<feature type="region of interest" description="Disordered" evidence="1">
    <location>
        <begin position="1"/>
        <end position="23"/>
    </location>
</feature>
<gene>
    <name evidence="2" type="ORF">METZ01_LOCUS454538</name>
</gene>
<name>A0A383A1V7_9ZZZZ</name>